<dbReference type="OrthoDB" id="63188at2"/>
<reference evidence="2 3" key="1">
    <citation type="submission" date="2019-03" db="EMBL/GenBank/DDBJ databases">
        <title>Draft genome sequences of novel Actinobacteria.</title>
        <authorList>
            <person name="Sahin N."/>
            <person name="Ay H."/>
            <person name="Saygin H."/>
        </authorList>
    </citation>
    <scope>NUCLEOTIDE SEQUENCE [LARGE SCALE GENOMIC DNA]</scope>
    <source>
        <strain evidence="2 3">CH32</strain>
    </source>
</reference>
<evidence type="ECO:0000256" key="1">
    <source>
        <dbReference type="SAM" id="Phobius"/>
    </source>
</evidence>
<proteinExistence type="predicted"/>
<dbReference type="EMBL" id="SMKQ01000060">
    <property type="protein sequence ID" value="TDD46496.1"/>
    <property type="molecule type" value="Genomic_DNA"/>
</dbReference>
<dbReference type="AlphaFoldDB" id="A0A4R4YN84"/>
<feature type="transmembrane region" description="Helical" evidence="1">
    <location>
        <begin position="50"/>
        <end position="75"/>
    </location>
</feature>
<organism evidence="2 3">
    <name type="scientific">Nonomuraea terrae</name>
    <dbReference type="NCBI Taxonomy" id="2530383"/>
    <lineage>
        <taxon>Bacteria</taxon>
        <taxon>Bacillati</taxon>
        <taxon>Actinomycetota</taxon>
        <taxon>Actinomycetes</taxon>
        <taxon>Streptosporangiales</taxon>
        <taxon>Streptosporangiaceae</taxon>
        <taxon>Nonomuraea</taxon>
    </lineage>
</organism>
<evidence type="ECO:0000313" key="2">
    <source>
        <dbReference type="EMBL" id="TDD46496.1"/>
    </source>
</evidence>
<name>A0A4R4YN84_9ACTN</name>
<keyword evidence="1" id="KW-1133">Transmembrane helix</keyword>
<accession>A0A4R4YN84</accession>
<dbReference type="Proteomes" id="UP000295302">
    <property type="component" value="Unassembled WGS sequence"/>
</dbReference>
<evidence type="ECO:0000313" key="3">
    <source>
        <dbReference type="Proteomes" id="UP000295302"/>
    </source>
</evidence>
<feature type="transmembrane region" description="Helical" evidence="1">
    <location>
        <begin position="20"/>
        <end position="38"/>
    </location>
</feature>
<protein>
    <submittedName>
        <fullName evidence="2">Response regulator transcription factor</fullName>
    </submittedName>
</protein>
<keyword evidence="3" id="KW-1185">Reference proteome</keyword>
<sequence length="104" mass="11621">MPHYAKTEALRLLRNRRHIIFVVAFPVMLYLINANMYGRQIDPGGVTYSVVIMVSMAAYGALSAAVMSTAVPWAVRNYLSSAIQETGARNRIEAVRHARARGWL</sequence>
<gene>
    <name evidence="2" type="ORF">E1286_20540</name>
</gene>
<keyword evidence="1" id="KW-0812">Transmembrane</keyword>
<keyword evidence="1" id="KW-0472">Membrane</keyword>
<comment type="caution">
    <text evidence="2">The sequence shown here is derived from an EMBL/GenBank/DDBJ whole genome shotgun (WGS) entry which is preliminary data.</text>
</comment>
<dbReference type="RefSeq" id="WP_132614893.1">
    <property type="nucleotide sequence ID" value="NZ_SMKQ01000060.1"/>
</dbReference>